<evidence type="ECO:0000313" key="7">
    <source>
        <dbReference type="Proteomes" id="UP001595847"/>
    </source>
</evidence>
<keyword evidence="3" id="KW-0472">Membrane</keyword>
<feature type="region of interest" description="Disordered" evidence="4">
    <location>
        <begin position="1"/>
        <end position="77"/>
    </location>
</feature>
<feature type="compositionally biased region" description="Basic and acidic residues" evidence="4">
    <location>
        <begin position="1"/>
        <end position="13"/>
    </location>
</feature>
<evidence type="ECO:0000256" key="4">
    <source>
        <dbReference type="SAM" id="MobiDB-lite"/>
    </source>
</evidence>
<dbReference type="PANTHER" id="PTHR43390:SF1">
    <property type="entry name" value="CHLOROPLAST PROCESSING PEPTIDASE"/>
    <property type="match status" value="1"/>
</dbReference>
<keyword evidence="3" id="KW-1133">Transmembrane helix</keyword>
<gene>
    <name evidence="6" type="primary">lepB</name>
    <name evidence="6" type="ORF">ACFOVU_26830</name>
</gene>
<reference evidence="7" key="1">
    <citation type="journal article" date="2019" name="Int. J. Syst. Evol. Microbiol.">
        <title>The Global Catalogue of Microorganisms (GCM) 10K type strain sequencing project: providing services to taxonomists for standard genome sequencing and annotation.</title>
        <authorList>
            <consortium name="The Broad Institute Genomics Platform"/>
            <consortium name="The Broad Institute Genome Sequencing Center for Infectious Disease"/>
            <person name="Wu L."/>
            <person name="Ma J."/>
        </authorList>
    </citation>
    <scope>NUCLEOTIDE SEQUENCE [LARGE SCALE GENOMIC DNA]</scope>
    <source>
        <strain evidence="7">TBRC 1826</strain>
    </source>
</reference>
<accession>A0ABV8FUI3</accession>
<comment type="catalytic activity">
    <reaction evidence="3">
        <text>Cleavage of hydrophobic, N-terminal signal or leader sequences from secreted and periplasmic proteins.</text>
        <dbReference type="EC" id="3.4.21.89"/>
    </reaction>
</comment>
<dbReference type="Proteomes" id="UP001595847">
    <property type="component" value="Unassembled WGS sequence"/>
</dbReference>
<dbReference type="RefSeq" id="WP_378538034.1">
    <property type="nucleotide sequence ID" value="NZ_JBHSBH010000015.1"/>
</dbReference>
<comment type="caution">
    <text evidence="6">The sequence shown here is derived from an EMBL/GenBank/DDBJ whole genome shotgun (WGS) entry which is preliminary data.</text>
</comment>
<evidence type="ECO:0000256" key="3">
    <source>
        <dbReference type="RuleBase" id="RU362042"/>
    </source>
</evidence>
<evidence type="ECO:0000256" key="2">
    <source>
        <dbReference type="ARBA" id="ARBA00009370"/>
    </source>
</evidence>
<sequence>MSNDDLDPREAGPHTRGTTRPEPGDQPDDAGSSAPRHRGASVMSGAGAKKETVTADEVDAESSGDAMSAEKERTKDEKAGSFWKELPILIVIALVLAFVIKTWVVQAFYIPSKSMENTLLVGDRVLVNKLVYQVRDIERGDVVVFNGTGSWDEENTVTVEPPSNPVSQLFTWVGQQFGVAPTGKDYIKRVIGIPGDTVECCDDQNRVMVNGEPIDEPYLFPGSQETHTEFGPVEVPAGRLWLMGDHREISYDSRLHQNDPGGGSVAIESVVGRAFVVVWPLNRITTLPIPDSFAPLNSEDSAAAPVAQGAAAALPLALGAAGALPVHRAGRLVARRIRGAHAGDSAD</sequence>
<keyword evidence="3 6" id="KW-0378">Hydrolase</keyword>
<comment type="similarity">
    <text evidence="2 3">Belongs to the peptidase S26 family.</text>
</comment>
<name>A0ABV8FUI3_9ACTN</name>
<dbReference type="Gene3D" id="2.10.109.10">
    <property type="entry name" value="Umud Fragment, subunit A"/>
    <property type="match status" value="1"/>
</dbReference>
<evidence type="ECO:0000259" key="5">
    <source>
        <dbReference type="Pfam" id="PF10502"/>
    </source>
</evidence>
<evidence type="ECO:0000313" key="6">
    <source>
        <dbReference type="EMBL" id="MFC3999557.1"/>
    </source>
</evidence>
<feature type="transmembrane region" description="Helical" evidence="3">
    <location>
        <begin position="88"/>
        <end position="109"/>
    </location>
</feature>
<feature type="domain" description="Peptidase S26" evidence="5">
    <location>
        <begin position="85"/>
        <end position="279"/>
    </location>
</feature>
<dbReference type="GO" id="GO:0009003">
    <property type="term" value="F:signal peptidase activity"/>
    <property type="evidence" value="ECO:0007669"/>
    <property type="project" value="UniProtKB-EC"/>
</dbReference>
<dbReference type="InterPro" id="IPR036286">
    <property type="entry name" value="LexA/Signal_pep-like_sf"/>
</dbReference>
<dbReference type="EC" id="3.4.21.89" evidence="3"/>
<dbReference type="InterPro" id="IPR000223">
    <property type="entry name" value="Pept_S26A_signal_pept_1"/>
</dbReference>
<keyword evidence="3" id="KW-0812">Transmembrane</keyword>
<dbReference type="Pfam" id="PF10502">
    <property type="entry name" value="Peptidase_S26"/>
    <property type="match status" value="1"/>
</dbReference>
<keyword evidence="3" id="KW-0645">Protease</keyword>
<dbReference type="EMBL" id="JBHSBH010000015">
    <property type="protein sequence ID" value="MFC3999557.1"/>
    <property type="molecule type" value="Genomic_DNA"/>
</dbReference>
<dbReference type="InterPro" id="IPR019533">
    <property type="entry name" value="Peptidase_S26"/>
</dbReference>
<dbReference type="SUPFAM" id="SSF51306">
    <property type="entry name" value="LexA/Signal peptidase"/>
    <property type="match status" value="1"/>
</dbReference>
<dbReference type="PANTHER" id="PTHR43390">
    <property type="entry name" value="SIGNAL PEPTIDASE I"/>
    <property type="match status" value="1"/>
</dbReference>
<evidence type="ECO:0000256" key="1">
    <source>
        <dbReference type="ARBA" id="ARBA00004401"/>
    </source>
</evidence>
<comment type="subcellular location">
    <subcellularLocation>
        <location evidence="1">Cell membrane</location>
        <topology evidence="1">Single-pass type II membrane protein</topology>
    </subcellularLocation>
    <subcellularLocation>
        <location evidence="3">Membrane</location>
        <topology evidence="3">Single-pass type II membrane protein</topology>
    </subcellularLocation>
</comment>
<protein>
    <recommendedName>
        <fullName evidence="3">Signal peptidase I</fullName>
        <ecNumber evidence="3">3.4.21.89</ecNumber>
    </recommendedName>
</protein>
<dbReference type="NCBIfam" id="TIGR02227">
    <property type="entry name" value="sigpep_I_bact"/>
    <property type="match status" value="1"/>
</dbReference>
<feature type="compositionally biased region" description="Basic and acidic residues" evidence="4">
    <location>
        <begin position="68"/>
        <end position="77"/>
    </location>
</feature>
<dbReference type="PRINTS" id="PR00727">
    <property type="entry name" value="LEADERPTASE"/>
</dbReference>
<dbReference type="CDD" id="cd06530">
    <property type="entry name" value="S26_SPase_I"/>
    <property type="match status" value="1"/>
</dbReference>
<keyword evidence="7" id="KW-1185">Reference proteome</keyword>
<proteinExistence type="inferred from homology"/>
<organism evidence="6 7">
    <name type="scientific">Nocardiopsis sediminis</name>
    <dbReference type="NCBI Taxonomy" id="1778267"/>
    <lineage>
        <taxon>Bacteria</taxon>
        <taxon>Bacillati</taxon>
        <taxon>Actinomycetota</taxon>
        <taxon>Actinomycetes</taxon>
        <taxon>Streptosporangiales</taxon>
        <taxon>Nocardiopsidaceae</taxon>
        <taxon>Nocardiopsis</taxon>
    </lineage>
</organism>